<organism evidence="2">
    <name type="scientific">Fusarium oxysporum f. sp. vasinfectum 25433</name>
    <dbReference type="NCBI Taxonomy" id="1089449"/>
    <lineage>
        <taxon>Eukaryota</taxon>
        <taxon>Fungi</taxon>
        <taxon>Dikarya</taxon>
        <taxon>Ascomycota</taxon>
        <taxon>Pezizomycotina</taxon>
        <taxon>Sordariomycetes</taxon>
        <taxon>Hypocreomycetidae</taxon>
        <taxon>Hypocreales</taxon>
        <taxon>Nectriaceae</taxon>
        <taxon>Fusarium</taxon>
        <taxon>Fusarium oxysporum species complex</taxon>
    </lineage>
</organism>
<dbReference type="AlphaFoldDB" id="X0M012"/>
<proteinExistence type="predicted"/>
<reference evidence="2" key="1">
    <citation type="submission" date="2011-11" db="EMBL/GenBank/DDBJ databases">
        <title>The Genome Sequence of Fusarium oxysporum Cotton.</title>
        <authorList>
            <consortium name="The Broad Institute Genome Sequencing Platform"/>
            <person name="Ma L.-J."/>
            <person name="Gale L.R."/>
            <person name="Schwartz D.C."/>
            <person name="Zhou S."/>
            <person name="Corby-Kistler H."/>
            <person name="Young S.K."/>
            <person name="Zeng Q."/>
            <person name="Gargeya S."/>
            <person name="Fitzgerald M."/>
            <person name="Haas B."/>
            <person name="Abouelleil A."/>
            <person name="Alvarado L."/>
            <person name="Arachchi H.M."/>
            <person name="Berlin A."/>
            <person name="Brown A."/>
            <person name="Chapman S.B."/>
            <person name="Chen Z."/>
            <person name="Dunbar C."/>
            <person name="Freedman E."/>
            <person name="Gearin G."/>
            <person name="Goldberg J."/>
            <person name="Griggs A."/>
            <person name="Gujja S."/>
            <person name="Heiman D."/>
            <person name="Howarth C."/>
            <person name="Larson L."/>
            <person name="Lui A."/>
            <person name="MacDonald P.J.P."/>
            <person name="Montmayeur A."/>
            <person name="Murphy C."/>
            <person name="Neiman D."/>
            <person name="Pearson M."/>
            <person name="Priest M."/>
            <person name="Roberts A."/>
            <person name="Saif S."/>
            <person name="Shea T."/>
            <person name="Shenoy N."/>
            <person name="Sisk P."/>
            <person name="Stolte C."/>
            <person name="Sykes S."/>
            <person name="Wortman J."/>
            <person name="Nusbaum C."/>
            <person name="Birren B."/>
        </authorList>
    </citation>
    <scope>NUCLEOTIDE SEQUENCE [LARGE SCALE GENOMIC DNA]</scope>
    <source>
        <strain evidence="2">25433</strain>
    </source>
</reference>
<protein>
    <submittedName>
        <fullName evidence="2">Uncharacterized protein</fullName>
    </submittedName>
</protein>
<accession>X0M012</accession>
<dbReference type="HOGENOM" id="CLU_2133618_0_0_1"/>
<evidence type="ECO:0000313" key="2">
    <source>
        <dbReference type="EMBL" id="EXM14045.1"/>
    </source>
</evidence>
<gene>
    <name evidence="2" type="ORF">FOTG_17531</name>
</gene>
<reference evidence="2" key="2">
    <citation type="submission" date="2014-03" db="EMBL/GenBank/DDBJ databases">
        <title>The Genome Annotation of Fusarium oxysporum Cotton.</title>
        <authorList>
            <consortium name="The Broad Institute Genomics Platform"/>
            <person name="Ma L.-J."/>
            <person name="Corby-Kistler H."/>
            <person name="Broz K."/>
            <person name="Gale L.R."/>
            <person name="Jonkers W."/>
            <person name="O'Donnell K."/>
            <person name="Ploetz R."/>
            <person name="Steinberg C."/>
            <person name="Schwartz D.C."/>
            <person name="VanEtten H."/>
            <person name="Zhou S."/>
            <person name="Young S.K."/>
            <person name="Zeng Q."/>
            <person name="Gargeya S."/>
            <person name="Fitzgerald M."/>
            <person name="Abouelleil A."/>
            <person name="Alvarado L."/>
            <person name="Chapman S.B."/>
            <person name="Gainer-Dewar J."/>
            <person name="Goldberg J."/>
            <person name="Griggs A."/>
            <person name="Gujja S."/>
            <person name="Hansen M."/>
            <person name="Howarth C."/>
            <person name="Imamovic A."/>
            <person name="Ireland A."/>
            <person name="Larimer J."/>
            <person name="McCowan C."/>
            <person name="Murphy C."/>
            <person name="Pearson M."/>
            <person name="Poon T.W."/>
            <person name="Priest M."/>
            <person name="Roberts A."/>
            <person name="Saif S."/>
            <person name="Shea T."/>
            <person name="Sykes S."/>
            <person name="Wortman J."/>
            <person name="Nusbaum C."/>
            <person name="Birren B."/>
        </authorList>
    </citation>
    <scope>NUCLEOTIDE SEQUENCE</scope>
    <source>
        <strain evidence="2">25433</strain>
    </source>
</reference>
<feature type="compositionally biased region" description="Basic and acidic residues" evidence="1">
    <location>
        <begin position="1"/>
        <end position="14"/>
    </location>
</feature>
<feature type="region of interest" description="Disordered" evidence="1">
    <location>
        <begin position="1"/>
        <end position="20"/>
    </location>
</feature>
<name>X0M012_FUSOX</name>
<dbReference type="Proteomes" id="UP000030701">
    <property type="component" value="Unassembled WGS sequence"/>
</dbReference>
<evidence type="ECO:0000256" key="1">
    <source>
        <dbReference type="SAM" id="MobiDB-lite"/>
    </source>
</evidence>
<dbReference type="EMBL" id="KK035252">
    <property type="protein sequence ID" value="EXM14045.1"/>
    <property type="molecule type" value="Genomic_DNA"/>
</dbReference>
<sequence>MNSEIEKLGKERAEANGSLGDLNCRKSKWEESLGMAKAMEVDRQRKWEEIRDEAGLLIGKLEREIGNHDADVDVLSMLRGELRAGEKDWNHQKLYKVENVYNDSTAQLQKERD</sequence>